<sequence>MKFLYLIILVCSFHISEAQAIDSTITKTPQELYDFHTLKQKRNKTAAWILVGSGLIMTMSGLVINSTDEAAEALTLGLVDIEEVNKGDWLIYTGGATSLASIPFFISGSKHKSKATLSLKGEQNLVGNITFRKFNNLSVELKIDF</sequence>
<gene>
    <name evidence="2" type="ORF">RHP51_15675</name>
</gene>
<evidence type="ECO:0000313" key="3">
    <source>
        <dbReference type="Proteomes" id="UP001302806"/>
    </source>
</evidence>
<feature type="signal peptide" evidence="1">
    <location>
        <begin position="1"/>
        <end position="20"/>
    </location>
</feature>
<accession>A0ABY9XS79</accession>
<feature type="chain" id="PRO_5045741357" evidence="1">
    <location>
        <begin position="21"/>
        <end position="145"/>
    </location>
</feature>
<protein>
    <submittedName>
        <fullName evidence="2">Uncharacterized protein</fullName>
    </submittedName>
</protein>
<keyword evidence="1" id="KW-0732">Signal</keyword>
<proteinExistence type="predicted"/>
<dbReference type="EMBL" id="CP134537">
    <property type="protein sequence ID" value="WNH08534.1"/>
    <property type="molecule type" value="Genomic_DNA"/>
</dbReference>
<evidence type="ECO:0000256" key="1">
    <source>
        <dbReference type="SAM" id="SignalP"/>
    </source>
</evidence>
<dbReference type="Proteomes" id="UP001302806">
    <property type="component" value="Chromosome"/>
</dbReference>
<dbReference type="RefSeq" id="WP_415865182.1">
    <property type="nucleotide sequence ID" value="NZ_CP134537.1"/>
</dbReference>
<reference evidence="2 3" key="1">
    <citation type="submission" date="2023-09" db="EMBL/GenBank/DDBJ databases">
        <title>Thalassobella suaedae gen. nov., sp. nov., a marine bacterium of the family Flavobacteriaceae isolated from a halophyte Suaeda japonica.</title>
        <authorList>
            <person name="Lee S.Y."/>
            <person name="Hwang C.Y."/>
        </authorList>
    </citation>
    <scope>NUCLEOTIDE SEQUENCE [LARGE SCALE GENOMIC DNA]</scope>
    <source>
        <strain evidence="2 3">HL-DH14</strain>
    </source>
</reference>
<name>A0ABY9XS79_9FLAO</name>
<evidence type="ECO:0000313" key="2">
    <source>
        <dbReference type="EMBL" id="WNH08534.1"/>
    </source>
</evidence>
<organism evidence="2 3">
    <name type="scientific">Thalassobellus suaedae</name>
    <dbReference type="NCBI Taxonomy" id="3074124"/>
    <lineage>
        <taxon>Bacteria</taxon>
        <taxon>Pseudomonadati</taxon>
        <taxon>Bacteroidota</taxon>
        <taxon>Flavobacteriia</taxon>
        <taxon>Flavobacteriales</taxon>
        <taxon>Flavobacteriaceae</taxon>
        <taxon>Thalassobellus</taxon>
    </lineage>
</organism>